<organism evidence="3 4">
    <name type="scientific">Rossellomorea aquimaris</name>
    <dbReference type="NCBI Taxonomy" id="189382"/>
    <lineage>
        <taxon>Bacteria</taxon>
        <taxon>Bacillati</taxon>
        <taxon>Bacillota</taxon>
        <taxon>Bacilli</taxon>
        <taxon>Bacillales</taxon>
        <taxon>Bacillaceae</taxon>
        <taxon>Rossellomorea</taxon>
    </lineage>
</organism>
<protein>
    <submittedName>
        <fullName evidence="3">Uncharacterized protein DUF3883</fullName>
    </submittedName>
</protein>
<feature type="domain" description="Protein NO VEIN C-terminal" evidence="2">
    <location>
        <begin position="1411"/>
        <end position="1471"/>
    </location>
</feature>
<dbReference type="InterPro" id="IPR024975">
    <property type="entry name" value="NOV_C"/>
</dbReference>
<evidence type="ECO:0000313" key="3">
    <source>
        <dbReference type="EMBL" id="RBP01220.1"/>
    </source>
</evidence>
<feature type="region of interest" description="Disordered" evidence="1">
    <location>
        <begin position="1341"/>
        <end position="1360"/>
    </location>
</feature>
<dbReference type="Pfam" id="PF13020">
    <property type="entry name" value="NOV_C"/>
    <property type="match status" value="1"/>
</dbReference>
<dbReference type="EMBL" id="QNRJ01000020">
    <property type="protein sequence ID" value="RBP01220.1"/>
    <property type="molecule type" value="Genomic_DNA"/>
</dbReference>
<comment type="caution">
    <text evidence="3">The sequence shown here is derived from an EMBL/GenBank/DDBJ whole genome shotgun (WGS) entry which is preliminary data.</text>
</comment>
<sequence length="1497" mass="173966">MSNWRTIDELRNIFIEKYTNSKLSNELEKACSEEYELMRDYNGRQILELLQNVDDAYGDKKKSEYIDGNEEVEVKITYKDNVLEVGNTGTSFTKETIERLCLGRASNKSSQNIGNKGTGFRSLLNDAEWIELYSGDYAVRFSKDFAESCFDKHSHIELINEQLMSWRKDYPLCFPIMNCPEQIERIVSDFDTLIRVKLKELNRLKENGVTKQLKQPFYKSLLFLPNITKITINTDEETRIAEKLIDGIDVLIERTVDGTSKPAEEYFVFKKDVYIGEKTAVLSIAVPKAINYDFKKEKLYCYFPIRDFSTPINALINAPFITNNSRDGVPNDSEGINKKIFGEVLPFIREVAEALAKPIYADTAIKMVTPVQDNKLWDSDEFNFYDEYLSLLTGATILPTVNGEYISIQDAPQLLQNVFPAEFKGKEFNLLLQLSTEESVEIVTILSEFVGYDGLNFSADDLARKINLINDEWNVSTRIKVFLWWSNDYRDADIVPNLLNDSRNNWILKSNKVFLPTDGGISVLPNELGWVKLCVLHQDYVDELISQVKDKYGDEWKKLNDKFRAERTGDKRLLDAFSKEYFAVELTEQSSSDLIIGTINRQIDHVDKAESFMNWFFENYHDKLTQGSELSKVPFNLPDQNGDIKASTRLFLGVNYGNPLGEKLFANTTYSSLIEPNKLYHGNDIAEFTTFIEKCGVAKFPLIIETKSLINNYEFKNFIADKYADQIDFNINYLTTKSIENIENLISKLNTSEIVEWVAKDEELRVLLYSNKKDSNIKQQTNWSGMYFNSNEYIKYVLNTTQWIEFNGNKYSPQQVVKYDKLKANVQDLYGIFEQDLLEFVGNDLIQNLDFKESMALLEDTDIKRILDTLPTFDKGEISRKLYTEIIKFKKDKEPAYSPKGIFVLAKNGKFYCANDVKYADKKIPKAMENQEHFISIPVKQNISIINKWLGVERFRSNFELFSYIKHDYILENFKKEIDTIKTAVLSTIDDNKTNVDKIKRMQIVPCSEIVAIDKEQNNRQVQLEDFYFVEDRRDFYFKLPSSKQSIEQLRLSDGFSNGIVDIFKQLLTLELDANLIELLVSKDATRKREKISDEYGVDKWNESYELLFCENALSKLVFDYFYENGASSNTLNQIENVDFSYFLRESDYETVISCLNEINKDISDLNNLSELINIDVREYWQKRIRRYLDEHQEEFTDQLFSKLVSDGDIEKQTRFLDEVDAYKYYSADLDSIKNSVKFDLTQAVLRIFPILIENIEKVEVKSIYKENFNKLNPDNLFADEIANNQKVQIMIYFNRVDEFNNWLIMQQERIEKEQSEKSKDVYKQLEGVIPDKQDIEFHASKGWPSANKKRPSGAYSKSAEDKANNAKKIIGNKGELLIYNLLCKQYGMENVFPKSEAFVEIGILKPGQASSGEYDLSYQDDHRKTFFVEVKTGNANSFVITPGELEFAKQNPDQFKMYLVSEIDSDKPKYQEVPACFWEDDKFRLKEIVERIEVEF</sequence>
<reference evidence="3 4" key="1">
    <citation type="submission" date="2018-06" db="EMBL/GenBank/DDBJ databases">
        <title>Freshwater and sediment microbial communities from various areas in North America, analyzing microbe dynamics in response to fracking.</title>
        <authorList>
            <person name="Lamendella R."/>
        </authorList>
    </citation>
    <scope>NUCLEOTIDE SEQUENCE [LARGE SCALE GENOMIC DNA]</scope>
    <source>
        <strain evidence="3 4">97B</strain>
    </source>
</reference>
<dbReference type="InterPro" id="IPR036890">
    <property type="entry name" value="HATPase_C_sf"/>
</dbReference>
<accession>A0A366EHM3</accession>
<evidence type="ECO:0000256" key="1">
    <source>
        <dbReference type="SAM" id="MobiDB-lite"/>
    </source>
</evidence>
<gene>
    <name evidence="3" type="ORF">DET59_12021</name>
</gene>
<name>A0A366EHM3_9BACI</name>
<dbReference type="Proteomes" id="UP000252118">
    <property type="component" value="Unassembled WGS sequence"/>
</dbReference>
<dbReference type="SUPFAM" id="SSF55874">
    <property type="entry name" value="ATPase domain of HSP90 chaperone/DNA topoisomerase II/histidine kinase"/>
    <property type="match status" value="1"/>
</dbReference>
<evidence type="ECO:0000259" key="2">
    <source>
        <dbReference type="Pfam" id="PF13020"/>
    </source>
</evidence>
<evidence type="ECO:0000313" key="4">
    <source>
        <dbReference type="Proteomes" id="UP000252118"/>
    </source>
</evidence>
<proteinExistence type="predicted"/>
<dbReference type="OrthoDB" id="7782105at2"/>
<dbReference type="RefSeq" id="WP_113970932.1">
    <property type="nucleotide sequence ID" value="NZ_QNRJ01000020.1"/>
</dbReference>